<reference evidence="1" key="2">
    <citation type="journal article" date="2015" name="Data Brief">
        <title>Shoot transcriptome of the giant reed, Arundo donax.</title>
        <authorList>
            <person name="Barrero R.A."/>
            <person name="Guerrero F.D."/>
            <person name="Moolhuijzen P."/>
            <person name="Goolsby J.A."/>
            <person name="Tidwell J."/>
            <person name="Bellgard S.E."/>
            <person name="Bellgard M.I."/>
        </authorList>
    </citation>
    <scope>NUCLEOTIDE SEQUENCE</scope>
    <source>
        <tissue evidence="1">Shoot tissue taken approximately 20 cm above the soil surface</tissue>
    </source>
</reference>
<name>A0A0A9A4M2_ARUDO</name>
<dbReference type="EMBL" id="GBRH01253935">
    <property type="protein sequence ID" value="JAD43960.1"/>
    <property type="molecule type" value="Transcribed_RNA"/>
</dbReference>
<reference evidence="1" key="1">
    <citation type="submission" date="2014-09" db="EMBL/GenBank/DDBJ databases">
        <authorList>
            <person name="Magalhaes I.L.F."/>
            <person name="Oliveira U."/>
            <person name="Santos F.R."/>
            <person name="Vidigal T.H.D.A."/>
            <person name="Brescovit A.D."/>
            <person name="Santos A.J."/>
        </authorList>
    </citation>
    <scope>NUCLEOTIDE SEQUENCE</scope>
    <source>
        <tissue evidence="1">Shoot tissue taken approximately 20 cm above the soil surface</tissue>
    </source>
</reference>
<protein>
    <submittedName>
        <fullName evidence="1">Uncharacterized protein</fullName>
    </submittedName>
</protein>
<proteinExistence type="predicted"/>
<organism evidence="1">
    <name type="scientific">Arundo donax</name>
    <name type="common">Giant reed</name>
    <name type="synonym">Donax arundinaceus</name>
    <dbReference type="NCBI Taxonomy" id="35708"/>
    <lineage>
        <taxon>Eukaryota</taxon>
        <taxon>Viridiplantae</taxon>
        <taxon>Streptophyta</taxon>
        <taxon>Embryophyta</taxon>
        <taxon>Tracheophyta</taxon>
        <taxon>Spermatophyta</taxon>
        <taxon>Magnoliopsida</taxon>
        <taxon>Liliopsida</taxon>
        <taxon>Poales</taxon>
        <taxon>Poaceae</taxon>
        <taxon>PACMAD clade</taxon>
        <taxon>Arundinoideae</taxon>
        <taxon>Arundineae</taxon>
        <taxon>Arundo</taxon>
    </lineage>
</organism>
<sequence>MVGTTQAGAGEKIRRNRARVIWRWRLLATAANECV</sequence>
<dbReference type="AlphaFoldDB" id="A0A0A9A4M2"/>
<accession>A0A0A9A4M2</accession>
<evidence type="ECO:0000313" key="1">
    <source>
        <dbReference type="EMBL" id="JAD43960.1"/>
    </source>
</evidence>